<dbReference type="SUPFAM" id="SSF52540">
    <property type="entry name" value="P-loop containing nucleoside triphosphate hydrolases"/>
    <property type="match status" value="2"/>
</dbReference>
<keyword evidence="6" id="KW-0547">Nucleotide-binding</keyword>
<evidence type="ECO:0000313" key="12">
    <source>
        <dbReference type="EMBL" id="KAL3870668.1"/>
    </source>
</evidence>
<dbReference type="InterPro" id="IPR003439">
    <property type="entry name" value="ABC_transporter-like_ATP-bd"/>
</dbReference>
<evidence type="ECO:0000256" key="5">
    <source>
        <dbReference type="ARBA" id="ARBA00022737"/>
    </source>
</evidence>
<dbReference type="PRINTS" id="PR01868">
    <property type="entry name" value="ABCEFAMILY"/>
</dbReference>
<comment type="subcellular location">
    <subcellularLocation>
        <location evidence="1">Membrane</location>
        <topology evidence="1">Multi-pass membrane protein</topology>
    </subcellularLocation>
</comment>
<evidence type="ECO:0000256" key="2">
    <source>
        <dbReference type="ARBA" id="ARBA00008869"/>
    </source>
</evidence>
<name>A0ABD3WCY3_SINWO</name>
<proteinExistence type="inferred from homology"/>
<feature type="transmembrane region" description="Helical" evidence="10">
    <location>
        <begin position="624"/>
        <end position="645"/>
    </location>
</feature>
<evidence type="ECO:0000256" key="9">
    <source>
        <dbReference type="ARBA" id="ARBA00023136"/>
    </source>
</evidence>
<dbReference type="SMART" id="SM00382">
    <property type="entry name" value="AAA"/>
    <property type="match status" value="2"/>
</dbReference>
<feature type="transmembrane region" description="Helical" evidence="10">
    <location>
        <begin position="546"/>
        <end position="565"/>
    </location>
</feature>
<feature type="transmembrane region" description="Helical" evidence="10">
    <location>
        <begin position="1491"/>
        <end position="1510"/>
    </location>
</feature>
<feature type="domain" description="ABC transporter" evidence="11">
    <location>
        <begin position="1696"/>
        <end position="1933"/>
    </location>
</feature>
<feature type="transmembrane region" description="Helical" evidence="10">
    <location>
        <begin position="9"/>
        <end position="28"/>
    </location>
</feature>
<dbReference type="InterPro" id="IPR027417">
    <property type="entry name" value="P-loop_NTPase"/>
</dbReference>
<dbReference type="PANTHER" id="PTHR19229:SF36">
    <property type="entry name" value="ATP-BINDING CASSETTE SUB-FAMILY A MEMBER 2"/>
    <property type="match status" value="1"/>
</dbReference>
<dbReference type="Gene3D" id="3.40.50.300">
    <property type="entry name" value="P-loop containing nucleotide triphosphate hydrolases"/>
    <property type="match status" value="2"/>
</dbReference>
<accession>A0ABD3WCY3</accession>
<keyword evidence="13" id="KW-1185">Reference proteome</keyword>
<evidence type="ECO:0000256" key="1">
    <source>
        <dbReference type="ARBA" id="ARBA00004141"/>
    </source>
</evidence>
<keyword evidence="3" id="KW-0813">Transport</keyword>
<evidence type="ECO:0000256" key="4">
    <source>
        <dbReference type="ARBA" id="ARBA00022692"/>
    </source>
</evidence>
<dbReference type="FunFam" id="3.40.50.300:FF:000335">
    <property type="entry name" value="ATP binding cassette subfamily A member 5"/>
    <property type="match status" value="1"/>
</dbReference>
<comment type="similarity">
    <text evidence="2">Belongs to the ABC transporter superfamily. ABCA family.</text>
</comment>
<dbReference type="InterPro" id="IPR003593">
    <property type="entry name" value="AAA+_ATPase"/>
</dbReference>
<keyword evidence="5" id="KW-0677">Repeat</keyword>
<dbReference type="GO" id="GO:0005524">
    <property type="term" value="F:ATP binding"/>
    <property type="evidence" value="ECO:0007669"/>
    <property type="project" value="UniProtKB-KW"/>
</dbReference>
<feature type="transmembrane region" description="Helical" evidence="10">
    <location>
        <begin position="1583"/>
        <end position="1605"/>
    </location>
</feature>
<evidence type="ECO:0000256" key="10">
    <source>
        <dbReference type="SAM" id="Phobius"/>
    </source>
</evidence>
<keyword evidence="7" id="KW-0067">ATP-binding</keyword>
<organism evidence="12 13">
    <name type="scientific">Sinanodonta woodiana</name>
    <name type="common">Chinese pond mussel</name>
    <name type="synonym">Anodonta woodiana</name>
    <dbReference type="NCBI Taxonomy" id="1069815"/>
    <lineage>
        <taxon>Eukaryota</taxon>
        <taxon>Metazoa</taxon>
        <taxon>Spiralia</taxon>
        <taxon>Lophotrochozoa</taxon>
        <taxon>Mollusca</taxon>
        <taxon>Bivalvia</taxon>
        <taxon>Autobranchia</taxon>
        <taxon>Heteroconchia</taxon>
        <taxon>Palaeoheterodonta</taxon>
        <taxon>Unionida</taxon>
        <taxon>Unionoidea</taxon>
        <taxon>Unionidae</taxon>
        <taxon>Unioninae</taxon>
        <taxon>Sinanodonta</taxon>
    </lineage>
</organism>
<dbReference type="PROSITE" id="PS50893">
    <property type="entry name" value="ABC_TRANSPORTER_2"/>
    <property type="match status" value="2"/>
</dbReference>
<comment type="caution">
    <text evidence="12">The sequence shown here is derived from an EMBL/GenBank/DDBJ whole genome shotgun (WGS) entry which is preliminary data.</text>
</comment>
<dbReference type="InterPro" id="IPR017871">
    <property type="entry name" value="ABC_transporter-like_CS"/>
</dbReference>
<dbReference type="GO" id="GO:0016020">
    <property type="term" value="C:membrane"/>
    <property type="evidence" value="ECO:0007669"/>
    <property type="project" value="UniProtKB-SubCell"/>
</dbReference>
<keyword evidence="9 10" id="KW-0472">Membrane</keyword>
<feature type="domain" description="ABC transporter" evidence="11">
    <location>
        <begin position="729"/>
        <end position="960"/>
    </location>
</feature>
<dbReference type="Pfam" id="PF23321">
    <property type="entry name" value="R1_ABCA1"/>
    <property type="match status" value="1"/>
</dbReference>
<dbReference type="Pfam" id="PF12698">
    <property type="entry name" value="ABC2_membrane_3"/>
    <property type="match status" value="2"/>
</dbReference>
<dbReference type="EMBL" id="JBJQND010000007">
    <property type="protein sequence ID" value="KAL3870668.1"/>
    <property type="molecule type" value="Genomic_DNA"/>
</dbReference>
<reference evidence="12 13" key="1">
    <citation type="submission" date="2024-11" db="EMBL/GenBank/DDBJ databases">
        <title>Chromosome-level genome assembly of the freshwater bivalve Anodonta woodiana.</title>
        <authorList>
            <person name="Chen X."/>
        </authorList>
    </citation>
    <scope>NUCLEOTIDE SEQUENCE [LARGE SCALE GENOMIC DNA]</scope>
    <source>
        <strain evidence="12">MN2024</strain>
        <tissue evidence="12">Gills</tissue>
    </source>
</reference>
<evidence type="ECO:0000313" key="13">
    <source>
        <dbReference type="Proteomes" id="UP001634394"/>
    </source>
</evidence>
<evidence type="ECO:0000256" key="7">
    <source>
        <dbReference type="ARBA" id="ARBA00022840"/>
    </source>
</evidence>
<dbReference type="Proteomes" id="UP001634394">
    <property type="component" value="Unassembled WGS sequence"/>
</dbReference>
<sequence length="2080" mass="234721">MASNRDNEFVLLFELVTPLVLFLILLLVRRNQEAYKISEYHFKPMPLPTAGIIPLLKSMCSVQTEDFHDQRLEEFLRHLDDIAHLLHKYKLRNSVQDGSPYISEKLVISLLELDSFFGKDLKETFDHTVNTISEVTYQGNNVSEQDHNSSSTRVKQRPSDRLIDIWRSVQPYICGERNSSSANSTGKLHIESSTQEHLEILTHILYGNPKILYAPNNTAANKIIAKLNETMELIGNITYVAKTWLQVSEETRQSAANTDSVSIQQIFETILPGSLKGNTKATFTDVTVSILDRGARGWLSFVDGINLDVFKGFKTERELQDYFLKKQQANNVSVIAGIIFDNLSNRSELPPHVIYRIRQNASLTPPTQKIRDLFWFPSPGDNHLRYYYFGFTWIQDLVDRAIIDLQVGRSVVEPGNFIHRMPYPCWLWDQFIWLIQHVVPLCFMLAWVYAIAMLVHSIVYEKEHRLKEVMKMMGLSNTVHWCAWLISSFVQMTLTSIVLTLMLKFGKILPHSNIGIIFIFLEAFVTSSIAFSFLISSCFSKARIAAAWAGIIYFVAYVPYIYVSIKEEVTGTLLTATVKTVTSLFSTSAFGLGGKYFLFYEIEGSGVQWETLNWSPLEGDTFSLLYIILMMCLDTVLYLLIAWYIDNVHPGSYGLPKPLYFPFLKSYWLSGHVDVQTKSCSSLVCGCCINCPCRREGLSIIEENQACAINLQTKEDGFEPESIHLKQSVQIKNLTKIHSRNEHPAVNGLNLNLIEGQILTLLGHNGAGKTTTMSILTGMYPPSSGSAIIYGLDIRTDMDTIRQSLGMCPQHSVLFNKLTVAEHLWFYARLKGMKMADIQKESERMLRDLDLEEKRNSPTDTLSGGMKRKLSVAVAFVGGAKTVILDEPTAGVDPYSRRAIWNLLSMYKKGRTILISTHHMDEAEVLGDRIAIMSSGLLVCLGTPSFLHNTFGGGYKLHVLKIRREHDHSQSAIMERIDGAENGHTSRLTLAIKTHVPNARVLSESVEEIHYAFGKDDKILPKLADLFAVLENNLEAFNIQSYGITESTIEDVFLNVTANSMKDNKSEEVNEIDITGIPNPAPVQPAEQRKRLLLTLSHLRAILIKRFRYATRNVKGIFSQIILPTIFVSIAMTVALSAPKDEDPPRLELSTSQYAKALKPRGNYVPYSNEHSSNRSLEYLQDAGPQDIINTFSYPSGIGATCVLKSPWMNENQIGVVVNSTVYFILLEEYFSNGCESVFAKETYARYYPTSSKHKNRSDIQISSMNKPNFDDANEVIQYYPNCSCRVDNSGFACDKQWHAEPPERGVVTGDKLLHITGTNTEKYLLNTANEFRLHRYGGFSFGTEEAYVPDRFNYPTIDWLKKIAVRGSAEVWFNQKGFHSMPTYLNAVNNAILRANLPRIKGNPAAYGITTYNHPMDGTNDIMESDYIQGGTDVLMAIFIIVAMSFVPASFVVFLVYERSIGAKHMQFVCGVNPTIYWAANYIWDMLNYLVPVTCIIIILFAFNIPTYIEGDNFKGVLALFLVYGWSITPMMYPLSFLFQEPSVAYIVLIIINLFTGITCVISSFILRLFNFDQGLDGAYKVIADMFLLFPNYCLGEGLMAIAYNHYLNTFYSHTDNMEKIRSPLAWDIVLKKLVVMSVTGFVFFVFTILCEYKVFRKLKCQRKLKNYSSQQEDDEDVAQEKRRVASECGPNDLLRVVSLSKEFKSRKRGDLKAVNDISFGIPAGQCFGLLGVNGAGKTTTFRMITGEEIPSAGNIYINGHSVLSSLHLRHAHQSIGYCPQYDALFDELTGREHLQLYGRLRGTSPKDENKVVTHSLEVLGLLKYADKQSKTYSGGTKRKLSTAIALIGNPPVLLMDEPTTGMDPHSKRFLWSFIADITKQGRAILLTSHSMEECETLCSRLSIMVNGQLKCLGSSQHLKNKFGCGYTVTLRGLFKSPSLSNSVSLSSSESSSEGMSCIVDIVKKMFTDIKIKDLHEQFLRFEIQQRDVSVAKVFRLVDELMVTYSLEDCSITQNTLDHIFVNFVKQQMDDTQTSKITGRCSRGETAEQPTHDDDLELLIPLHLNDCRDEDDSLLRDCA</sequence>
<dbReference type="PANTHER" id="PTHR19229">
    <property type="entry name" value="ATP-BINDING CASSETTE TRANSPORTER SUBFAMILY A ABCA"/>
    <property type="match status" value="1"/>
</dbReference>
<dbReference type="FunFam" id="3.40.50.300:FF:000298">
    <property type="entry name" value="ATP-binding cassette sub-family A member 12"/>
    <property type="match status" value="1"/>
</dbReference>
<dbReference type="CDD" id="cd03263">
    <property type="entry name" value="ABC_subfamily_A"/>
    <property type="match status" value="2"/>
</dbReference>
<evidence type="ECO:0000256" key="6">
    <source>
        <dbReference type="ARBA" id="ARBA00022741"/>
    </source>
</evidence>
<feature type="transmembrane region" description="Helical" evidence="10">
    <location>
        <begin position="1435"/>
        <end position="1457"/>
    </location>
</feature>
<protein>
    <recommendedName>
        <fullName evidence="11">ABC transporter domain-containing protein</fullName>
    </recommendedName>
</protein>
<feature type="transmembrane region" description="Helical" evidence="10">
    <location>
        <begin position="514"/>
        <end position="534"/>
    </location>
</feature>
<dbReference type="PROSITE" id="PS00211">
    <property type="entry name" value="ABC_TRANSPORTER_1"/>
    <property type="match status" value="1"/>
</dbReference>
<feature type="transmembrane region" description="Helical" evidence="10">
    <location>
        <begin position="1546"/>
        <end position="1571"/>
    </location>
</feature>
<dbReference type="InterPro" id="IPR056264">
    <property type="entry name" value="R2_ABCA1-4-like"/>
</dbReference>
<feature type="transmembrane region" description="Helical" evidence="10">
    <location>
        <begin position="481"/>
        <end position="502"/>
    </location>
</feature>
<feature type="transmembrane region" description="Helical" evidence="10">
    <location>
        <begin position="1635"/>
        <end position="1657"/>
    </location>
</feature>
<feature type="transmembrane region" description="Helical" evidence="10">
    <location>
        <begin position="431"/>
        <end position="460"/>
    </location>
</feature>
<dbReference type="InterPro" id="IPR013283">
    <property type="entry name" value="RLI1"/>
</dbReference>
<evidence type="ECO:0000259" key="11">
    <source>
        <dbReference type="PROSITE" id="PS50893"/>
    </source>
</evidence>
<dbReference type="InterPro" id="IPR013525">
    <property type="entry name" value="ABC2_TM"/>
</dbReference>
<dbReference type="Pfam" id="PF00005">
    <property type="entry name" value="ABC_tran"/>
    <property type="match status" value="2"/>
</dbReference>
<keyword evidence="8 10" id="KW-1133">Transmembrane helix</keyword>
<feature type="transmembrane region" description="Helical" evidence="10">
    <location>
        <begin position="1517"/>
        <end position="1540"/>
    </location>
</feature>
<keyword evidence="4 10" id="KW-0812">Transmembrane</keyword>
<evidence type="ECO:0000256" key="8">
    <source>
        <dbReference type="ARBA" id="ARBA00022989"/>
    </source>
</evidence>
<evidence type="ECO:0000256" key="3">
    <source>
        <dbReference type="ARBA" id="ARBA00022448"/>
    </source>
</evidence>
<dbReference type="InterPro" id="IPR026082">
    <property type="entry name" value="ABCA"/>
</dbReference>
<gene>
    <name evidence="12" type="ORF">ACJMK2_038713</name>
</gene>